<comment type="caution">
    <text evidence="3">The sequence shown here is derived from an EMBL/GenBank/DDBJ whole genome shotgun (WGS) entry which is preliminary data.</text>
</comment>
<evidence type="ECO:0000313" key="4">
    <source>
        <dbReference type="Proteomes" id="UP000298663"/>
    </source>
</evidence>
<feature type="region of interest" description="Disordered" evidence="1">
    <location>
        <begin position="29"/>
        <end position="68"/>
    </location>
</feature>
<feature type="signal peptide" evidence="2">
    <location>
        <begin position="1"/>
        <end position="23"/>
    </location>
</feature>
<keyword evidence="2" id="KW-0732">Signal</keyword>
<gene>
    <name evidence="3" type="ORF">L596_025290</name>
</gene>
<sequence>MYSPKCTQICLLALSFCVFLAYACHPQDVSTSVDSHPQDVSTSVDSGKRKESGSDSGDRDGSGGNEGSTIKTKMCPNYAAAMNNITVLTIFATAATGICENPVPANLNIQKLYFVRELNSQIECVSSEGFELNSQNEAPIANIFIKTHVVKGFDCADSNSFCSKAPEKVLLHYDNADLYALKEVHIDYKDAGNVEQRKTYTIPNADMCCTAGLYWIGGNVGGGCTNELTGNKAFYLISSSGVEKIYSDLEGKKLLAGMDATGKPPCSGKSKIAGSCPA</sequence>
<evidence type="ECO:0000256" key="1">
    <source>
        <dbReference type="SAM" id="MobiDB-lite"/>
    </source>
</evidence>
<reference evidence="3 4" key="2">
    <citation type="journal article" date="2019" name="G3 (Bethesda)">
        <title>Hybrid Assembly of the Genome of the Entomopathogenic Nematode Steinernema carpocapsae Identifies the X-Chromosome.</title>
        <authorList>
            <person name="Serra L."/>
            <person name="Macchietto M."/>
            <person name="Macias-Munoz A."/>
            <person name="McGill C.J."/>
            <person name="Rodriguez I.M."/>
            <person name="Rodriguez B."/>
            <person name="Murad R."/>
            <person name="Mortazavi A."/>
        </authorList>
    </citation>
    <scope>NUCLEOTIDE SEQUENCE [LARGE SCALE GENOMIC DNA]</scope>
    <source>
        <strain evidence="3 4">ALL</strain>
    </source>
</reference>
<keyword evidence="4" id="KW-1185">Reference proteome</keyword>
<proteinExistence type="predicted"/>
<accession>A0A4U5M7C6</accession>
<name>A0A4U5M7C6_STECR</name>
<dbReference type="PROSITE" id="PS51257">
    <property type="entry name" value="PROKAR_LIPOPROTEIN"/>
    <property type="match status" value="1"/>
</dbReference>
<dbReference type="AlphaFoldDB" id="A0A4U5M7C6"/>
<feature type="compositionally biased region" description="Basic and acidic residues" evidence="1">
    <location>
        <begin position="46"/>
        <end position="61"/>
    </location>
</feature>
<evidence type="ECO:0000313" key="3">
    <source>
        <dbReference type="EMBL" id="TKR64811.1"/>
    </source>
</evidence>
<dbReference type="Proteomes" id="UP000298663">
    <property type="component" value="Unassembled WGS sequence"/>
</dbReference>
<organism evidence="3 4">
    <name type="scientific">Steinernema carpocapsae</name>
    <name type="common">Entomopathogenic nematode</name>
    <dbReference type="NCBI Taxonomy" id="34508"/>
    <lineage>
        <taxon>Eukaryota</taxon>
        <taxon>Metazoa</taxon>
        <taxon>Ecdysozoa</taxon>
        <taxon>Nematoda</taxon>
        <taxon>Chromadorea</taxon>
        <taxon>Rhabditida</taxon>
        <taxon>Tylenchina</taxon>
        <taxon>Panagrolaimomorpha</taxon>
        <taxon>Strongyloidoidea</taxon>
        <taxon>Steinernematidae</taxon>
        <taxon>Steinernema</taxon>
    </lineage>
</organism>
<evidence type="ECO:0000256" key="2">
    <source>
        <dbReference type="SAM" id="SignalP"/>
    </source>
</evidence>
<feature type="chain" id="PRO_5020580924" evidence="2">
    <location>
        <begin position="24"/>
        <end position="278"/>
    </location>
</feature>
<reference evidence="3 4" key="1">
    <citation type="journal article" date="2015" name="Genome Biol.">
        <title>Comparative genomics of Steinernema reveals deeply conserved gene regulatory networks.</title>
        <authorList>
            <person name="Dillman A.R."/>
            <person name="Macchietto M."/>
            <person name="Porter C.F."/>
            <person name="Rogers A."/>
            <person name="Williams B."/>
            <person name="Antoshechkin I."/>
            <person name="Lee M.M."/>
            <person name="Goodwin Z."/>
            <person name="Lu X."/>
            <person name="Lewis E.E."/>
            <person name="Goodrich-Blair H."/>
            <person name="Stock S.P."/>
            <person name="Adams B.J."/>
            <person name="Sternberg P.W."/>
            <person name="Mortazavi A."/>
        </authorList>
    </citation>
    <scope>NUCLEOTIDE SEQUENCE [LARGE SCALE GENOMIC DNA]</scope>
    <source>
        <strain evidence="3 4">ALL</strain>
    </source>
</reference>
<protein>
    <submittedName>
        <fullName evidence="3">Uncharacterized protein</fullName>
    </submittedName>
</protein>
<dbReference type="EMBL" id="AZBU02000009">
    <property type="protein sequence ID" value="TKR64811.1"/>
    <property type="molecule type" value="Genomic_DNA"/>
</dbReference>
<feature type="compositionally biased region" description="Polar residues" evidence="1">
    <location>
        <begin position="29"/>
        <end position="45"/>
    </location>
</feature>